<dbReference type="GO" id="GO:0043682">
    <property type="term" value="F:P-type divalent copper transporter activity"/>
    <property type="evidence" value="ECO:0007669"/>
    <property type="project" value="TreeGrafter"/>
</dbReference>
<dbReference type="Proteomes" id="UP000824469">
    <property type="component" value="Unassembled WGS sequence"/>
</dbReference>
<organism evidence="4 5">
    <name type="scientific">Taxus chinensis</name>
    <name type="common">Chinese yew</name>
    <name type="synonym">Taxus wallichiana var. chinensis</name>
    <dbReference type="NCBI Taxonomy" id="29808"/>
    <lineage>
        <taxon>Eukaryota</taxon>
        <taxon>Viridiplantae</taxon>
        <taxon>Streptophyta</taxon>
        <taxon>Embryophyta</taxon>
        <taxon>Tracheophyta</taxon>
        <taxon>Spermatophyta</taxon>
        <taxon>Pinopsida</taxon>
        <taxon>Pinidae</taxon>
        <taxon>Conifers II</taxon>
        <taxon>Cupressales</taxon>
        <taxon>Taxaceae</taxon>
        <taxon>Taxus</taxon>
    </lineage>
</organism>
<evidence type="ECO:0000256" key="1">
    <source>
        <dbReference type="ARBA" id="ARBA00022723"/>
    </source>
</evidence>
<name>A0AA38CGD9_TAXCH</name>
<dbReference type="SUPFAM" id="SSF81653">
    <property type="entry name" value="Calcium ATPase, transduction domain A"/>
    <property type="match status" value="1"/>
</dbReference>
<keyword evidence="1" id="KW-0479">Metal-binding</keyword>
<proteinExistence type="predicted"/>
<dbReference type="PANTHER" id="PTHR43520">
    <property type="entry name" value="ATP7, ISOFORM B"/>
    <property type="match status" value="1"/>
</dbReference>
<evidence type="ECO:0000313" key="5">
    <source>
        <dbReference type="Proteomes" id="UP000824469"/>
    </source>
</evidence>
<accession>A0AA38CGD9</accession>
<dbReference type="GO" id="GO:0055070">
    <property type="term" value="P:copper ion homeostasis"/>
    <property type="evidence" value="ECO:0007669"/>
    <property type="project" value="TreeGrafter"/>
</dbReference>
<keyword evidence="2" id="KW-1278">Translocase</keyword>
<dbReference type="InterPro" id="IPR008250">
    <property type="entry name" value="ATPase_P-typ_transduc_dom_A_sf"/>
</dbReference>
<dbReference type="Pfam" id="PF00122">
    <property type="entry name" value="E1-E2_ATPase"/>
    <property type="match status" value="1"/>
</dbReference>
<protein>
    <recommendedName>
        <fullName evidence="3">P-type ATPase A domain-containing protein</fullName>
    </recommendedName>
</protein>
<keyword evidence="5" id="KW-1185">Reference proteome</keyword>
<evidence type="ECO:0000313" key="4">
    <source>
        <dbReference type="EMBL" id="KAH9298591.1"/>
    </source>
</evidence>
<dbReference type="InterPro" id="IPR059000">
    <property type="entry name" value="ATPase_P-type_domA"/>
</dbReference>
<feature type="domain" description="P-type ATPase A" evidence="3">
    <location>
        <begin position="110"/>
        <end position="177"/>
    </location>
</feature>
<gene>
    <name evidence="4" type="ORF">KI387_030273</name>
</gene>
<comment type="caution">
    <text evidence="4">The sequence shown here is derived from an EMBL/GenBank/DDBJ whole genome shotgun (WGS) entry which is preliminary data.</text>
</comment>
<dbReference type="Gene3D" id="2.70.150.10">
    <property type="entry name" value="Calcium-transporting ATPase, cytoplasmic transduction domain A"/>
    <property type="match status" value="1"/>
</dbReference>
<sequence length="311" mass="34378">LLMDGVKAFLQKSPNMNSLVGFGAISAFMMSVVSLAYPEFNWGASFFDEPVMLLGFVLLGRSLEERARLQASSDMNELLSLVSSQSRLVVSKDGGMELTHEVLPGEAACFEVPTNEIRPGDSILVLPGETIPLDGKVVAGKSVVDESMLTGEPFPVRKESGLTVCAGTVNWESITGAFVRERERKSMSNTLNISFEFEELSRSTPVVKNSVRIKRKRIVQTKIDKAMAKRDERESSAASCITSRFADTRDRSRSHNCKSFRHKGFILLFRMQPVKKLVRGKFLPGSCACASNILVEAFIEVAFTRSAFQNF</sequence>
<dbReference type="GO" id="GO:0016020">
    <property type="term" value="C:membrane"/>
    <property type="evidence" value="ECO:0007669"/>
    <property type="project" value="TreeGrafter"/>
</dbReference>
<dbReference type="PANTHER" id="PTHR43520:SF19">
    <property type="entry name" value="COPPER-TRANSPORTING ATPASE PAA2, CHLOROPLASTIC"/>
    <property type="match status" value="1"/>
</dbReference>
<evidence type="ECO:0000256" key="2">
    <source>
        <dbReference type="ARBA" id="ARBA00022967"/>
    </source>
</evidence>
<feature type="non-terminal residue" evidence="4">
    <location>
        <position position="311"/>
    </location>
</feature>
<dbReference type="EMBL" id="JAHRHJ020000010">
    <property type="protein sequence ID" value="KAH9298591.1"/>
    <property type="molecule type" value="Genomic_DNA"/>
</dbReference>
<dbReference type="GO" id="GO:0005507">
    <property type="term" value="F:copper ion binding"/>
    <property type="evidence" value="ECO:0007669"/>
    <property type="project" value="TreeGrafter"/>
</dbReference>
<evidence type="ECO:0000259" key="3">
    <source>
        <dbReference type="Pfam" id="PF00122"/>
    </source>
</evidence>
<dbReference type="AlphaFoldDB" id="A0AA38CGD9"/>
<reference evidence="4 5" key="1">
    <citation type="journal article" date="2021" name="Nat. Plants">
        <title>The Taxus genome provides insights into paclitaxel biosynthesis.</title>
        <authorList>
            <person name="Xiong X."/>
            <person name="Gou J."/>
            <person name="Liao Q."/>
            <person name="Li Y."/>
            <person name="Zhou Q."/>
            <person name="Bi G."/>
            <person name="Li C."/>
            <person name="Du R."/>
            <person name="Wang X."/>
            <person name="Sun T."/>
            <person name="Guo L."/>
            <person name="Liang H."/>
            <person name="Lu P."/>
            <person name="Wu Y."/>
            <person name="Zhang Z."/>
            <person name="Ro D.K."/>
            <person name="Shang Y."/>
            <person name="Huang S."/>
            <person name="Yan J."/>
        </authorList>
    </citation>
    <scope>NUCLEOTIDE SEQUENCE [LARGE SCALE GENOMIC DNA]</scope>
    <source>
        <strain evidence="4">Ta-2019</strain>
    </source>
</reference>